<dbReference type="InterPro" id="IPR050905">
    <property type="entry name" value="Plant_NBS-LRR"/>
</dbReference>
<accession>A0A438JAK2</accession>
<evidence type="ECO:0000256" key="2">
    <source>
        <dbReference type="ARBA" id="ARBA00022614"/>
    </source>
</evidence>
<keyword evidence="4" id="KW-0611">Plant defense</keyword>
<dbReference type="SUPFAM" id="SSF52540">
    <property type="entry name" value="P-loop containing nucleoside triphosphate hydrolases"/>
    <property type="match status" value="1"/>
</dbReference>
<sequence length="928" mass="106014">MNGFALPVIQPFVGFNKLNLVPLSGQTMLELKLFDNCFTRNNPSLFTRFSFCTSIDVLNCISCWCDAGMAENMLSGVGGGAYQDVKTVVTTTGGKIVDVKNLKENYKKLMKEAEELWKLSYDIQKEASRERGSGGDWTAFGRTQIFSEDLGKKRQQVRSLLEEGKLQMGVLEDELPTLRIGIWGVVGTGKTTIMEHLNDNEKIHSMFEIVILETVSKERSIEKLQEAIMQRLELDGERSANIQRNAQIISRGLNKKKCLILVDEVWHTIDLHKVMGIHNNHNHSKVVLASIYHGICTNMETDVQIEVKPLSPADAWNMFRKKSSQTFKKKQRDFTLWDDGLESLQRWDSDRVEGIEEVLERLQVCYEDLKDEEKDCFLYGALYPEESMIYVDYLLECWRAEDFIGHAEEFRKARIRGHAILHELMGVSFLEKTEKRKYVKMNKVLRSLALKISLQKDYKYLAKPREGLQEFPDPEECSQASKISLMDNRLQTLPETLDCGNLSTLFLQRNKDLSVIPQLFFQSMCSLRVLDLQGTGIAFLPSSISMLVFLRGLYLNSCNRLDWLPSEIEALQQLEVLDIRVSLYSFAMGNHTQEQSGIISRFVSLEELSTDVESSQQLWETGAEDAIEEIAKLNQLTSLRLYFPRVDHLRLFVTKSQVWNSRFTFQFSAGYEDSTHSQIFESLHSPRYNSLKMVNGEGTDPVISEVLGKTHAFGLKNHRGVSSLSDFDIEKMNHMLVCLLEGCNKVETMISGGGTMTRVLENLEILHVNNMLRLASIWNGFVPDGSLGQLTTLTLIKCPELKKVFSNGMIQQLPQLQHLRVEECHQMEEIIMEPENGGLEANPLPRLMTLVLLDLPTLKSIWIDDSLNWPSLRKIKISACSMLKKLPFKIENATRLRSIEGQNSWWEALEWTEDVAIKQGLERLCILN</sequence>
<feature type="domain" description="AAA+ ATPase" evidence="5">
    <location>
        <begin position="176"/>
        <end position="311"/>
    </location>
</feature>
<dbReference type="AlphaFoldDB" id="A0A438JAK2"/>
<dbReference type="InterPro" id="IPR032675">
    <property type="entry name" value="LRR_dom_sf"/>
</dbReference>
<gene>
    <name evidence="6" type="primary">RPS2_44</name>
    <name evidence="6" type="ORF">CK203_023798</name>
</gene>
<comment type="caution">
    <text evidence="6">The sequence shown here is derived from an EMBL/GenBank/DDBJ whole genome shotgun (WGS) entry which is preliminary data.</text>
</comment>
<dbReference type="InterPro" id="IPR055414">
    <property type="entry name" value="LRR_R13L4/SHOC2-like"/>
</dbReference>
<evidence type="ECO:0000256" key="1">
    <source>
        <dbReference type="ARBA" id="ARBA00008894"/>
    </source>
</evidence>
<keyword evidence="3" id="KW-0677">Repeat</keyword>
<dbReference type="Pfam" id="PF23559">
    <property type="entry name" value="WHD_DRP"/>
    <property type="match status" value="1"/>
</dbReference>
<dbReference type="Gene3D" id="3.40.50.300">
    <property type="entry name" value="P-loop containing nucleotide triphosphate hydrolases"/>
    <property type="match status" value="1"/>
</dbReference>
<dbReference type="SUPFAM" id="SSF52058">
    <property type="entry name" value="L domain-like"/>
    <property type="match status" value="1"/>
</dbReference>
<dbReference type="InterPro" id="IPR036388">
    <property type="entry name" value="WH-like_DNA-bd_sf"/>
</dbReference>
<dbReference type="Gene3D" id="1.10.10.10">
    <property type="entry name" value="Winged helix-like DNA-binding domain superfamily/Winged helix DNA-binding domain"/>
    <property type="match status" value="1"/>
</dbReference>
<reference evidence="6 7" key="1">
    <citation type="journal article" date="2018" name="PLoS Genet.">
        <title>Population sequencing reveals clonal diversity and ancestral inbreeding in the grapevine cultivar Chardonnay.</title>
        <authorList>
            <person name="Roach M.J."/>
            <person name="Johnson D.L."/>
            <person name="Bohlmann J."/>
            <person name="van Vuuren H.J."/>
            <person name="Jones S.J."/>
            <person name="Pretorius I.S."/>
            <person name="Schmidt S.A."/>
            <person name="Borneman A.R."/>
        </authorList>
    </citation>
    <scope>NUCLEOTIDE SEQUENCE [LARGE SCALE GENOMIC DNA]</scope>
    <source>
        <strain evidence="7">cv. Chardonnay</strain>
        <tissue evidence="6">Leaf</tissue>
    </source>
</reference>
<dbReference type="GO" id="GO:0006952">
    <property type="term" value="P:defense response"/>
    <property type="evidence" value="ECO:0007669"/>
    <property type="project" value="UniProtKB-KW"/>
</dbReference>
<name>A0A438JAK2_VITVI</name>
<organism evidence="6 7">
    <name type="scientific">Vitis vinifera</name>
    <name type="common">Grape</name>
    <dbReference type="NCBI Taxonomy" id="29760"/>
    <lineage>
        <taxon>Eukaryota</taxon>
        <taxon>Viridiplantae</taxon>
        <taxon>Streptophyta</taxon>
        <taxon>Embryophyta</taxon>
        <taxon>Tracheophyta</taxon>
        <taxon>Spermatophyta</taxon>
        <taxon>Magnoliopsida</taxon>
        <taxon>eudicotyledons</taxon>
        <taxon>Gunneridae</taxon>
        <taxon>Pentapetalae</taxon>
        <taxon>rosids</taxon>
        <taxon>Vitales</taxon>
        <taxon>Vitaceae</taxon>
        <taxon>Viteae</taxon>
        <taxon>Vitis</taxon>
    </lineage>
</organism>
<protein>
    <submittedName>
        <fullName evidence="6">Disease resistance protein RPS2</fullName>
    </submittedName>
</protein>
<dbReference type="Gene3D" id="3.80.10.10">
    <property type="entry name" value="Ribonuclease Inhibitor"/>
    <property type="match status" value="2"/>
</dbReference>
<dbReference type="PANTHER" id="PTHR33463:SF209">
    <property type="entry name" value="DISEASE RESISTANCE PROTEIN RPS2-LIKE"/>
    <property type="match status" value="1"/>
</dbReference>
<dbReference type="InterPro" id="IPR057135">
    <property type="entry name" value="At4g27190-like_LRR"/>
</dbReference>
<dbReference type="InterPro" id="IPR027417">
    <property type="entry name" value="P-loop_NTPase"/>
</dbReference>
<dbReference type="Pfam" id="PF23247">
    <property type="entry name" value="LRR_RPS2"/>
    <property type="match status" value="1"/>
</dbReference>
<dbReference type="SMART" id="SM00382">
    <property type="entry name" value="AAA"/>
    <property type="match status" value="1"/>
</dbReference>
<dbReference type="PRINTS" id="PR00364">
    <property type="entry name" value="DISEASERSIST"/>
</dbReference>
<evidence type="ECO:0000256" key="4">
    <source>
        <dbReference type="ARBA" id="ARBA00022821"/>
    </source>
</evidence>
<dbReference type="InterPro" id="IPR058922">
    <property type="entry name" value="WHD_DRP"/>
</dbReference>
<dbReference type="Pfam" id="PF23598">
    <property type="entry name" value="LRR_14"/>
    <property type="match status" value="1"/>
</dbReference>
<dbReference type="Proteomes" id="UP000288805">
    <property type="component" value="Unassembled WGS sequence"/>
</dbReference>
<keyword evidence="2" id="KW-0433">Leucine-rich repeat</keyword>
<dbReference type="PANTHER" id="PTHR33463">
    <property type="entry name" value="NB-ARC DOMAIN-CONTAINING PROTEIN-RELATED"/>
    <property type="match status" value="1"/>
</dbReference>
<proteinExistence type="inferred from homology"/>
<evidence type="ECO:0000313" key="7">
    <source>
        <dbReference type="Proteomes" id="UP000288805"/>
    </source>
</evidence>
<dbReference type="EMBL" id="QGNW01000054">
    <property type="protein sequence ID" value="RVX05923.1"/>
    <property type="molecule type" value="Genomic_DNA"/>
</dbReference>
<dbReference type="GO" id="GO:0043531">
    <property type="term" value="F:ADP binding"/>
    <property type="evidence" value="ECO:0007669"/>
    <property type="project" value="InterPro"/>
</dbReference>
<comment type="similarity">
    <text evidence="1">Belongs to the disease resistance NB-LRR family.</text>
</comment>
<dbReference type="InterPro" id="IPR002182">
    <property type="entry name" value="NB-ARC"/>
</dbReference>
<dbReference type="Pfam" id="PF00931">
    <property type="entry name" value="NB-ARC"/>
    <property type="match status" value="1"/>
</dbReference>
<evidence type="ECO:0000259" key="5">
    <source>
        <dbReference type="SMART" id="SM00382"/>
    </source>
</evidence>
<evidence type="ECO:0000256" key="3">
    <source>
        <dbReference type="ARBA" id="ARBA00022737"/>
    </source>
</evidence>
<dbReference type="InterPro" id="IPR003593">
    <property type="entry name" value="AAA+_ATPase"/>
</dbReference>
<evidence type="ECO:0000313" key="6">
    <source>
        <dbReference type="EMBL" id="RVX05923.1"/>
    </source>
</evidence>